<dbReference type="Proteomes" id="UP000007151">
    <property type="component" value="Unassembled WGS sequence"/>
</dbReference>
<name>A0A212FNG6_DANPL</name>
<evidence type="ECO:0000313" key="2">
    <source>
        <dbReference type="Proteomes" id="UP000007151"/>
    </source>
</evidence>
<dbReference type="InParanoid" id="A0A212FNG6"/>
<accession>A0A212FNG6</accession>
<evidence type="ECO:0000313" key="1">
    <source>
        <dbReference type="EMBL" id="OWR55292.1"/>
    </source>
</evidence>
<proteinExistence type="predicted"/>
<feature type="non-terminal residue" evidence="1">
    <location>
        <position position="26"/>
    </location>
</feature>
<reference evidence="1 2" key="1">
    <citation type="journal article" date="2011" name="Cell">
        <title>The monarch butterfly genome yields insights into long-distance migration.</title>
        <authorList>
            <person name="Zhan S."/>
            <person name="Merlin C."/>
            <person name="Boore J.L."/>
            <person name="Reppert S.M."/>
        </authorList>
    </citation>
    <scope>NUCLEOTIDE SEQUENCE [LARGE SCALE GENOMIC DNA]</scope>
    <source>
        <strain evidence="1">F-2</strain>
    </source>
</reference>
<comment type="caution">
    <text evidence="1">The sequence shown here is derived from an EMBL/GenBank/DDBJ whole genome shotgun (WGS) entry which is preliminary data.</text>
</comment>
<sequence>MDVESDLKNGRYLCPLTYTDLGFSVK</sequence>
<protein>
    <submittedName>
        <fullName evidence="1">Abc transporter</fullName>
    </submittedName>
</protein>
<dbReference type="EMBL" id="AGBW02005341">
    <property type="protein sequence ID" value="OWR55292.1"/>
    <property type="molecule type" value="Genomic_DNA"/>
</dbReference>
<keyword evidence="2" id="KW-1185">Reference proteome</keyword>
<dbReference type="AlphaFoldDB" id="A0A212FNG6"/>
<organism evidence="1 2">
    <name type="scientific">Danaus plexippus plexippus</name>
    <dbReference type="NCBI Taxonomy" id="278856"/>
    <lineage>
        <taxon>Eukaryota</taxon>
        <taxon>Metazoa</taxon>
        <taxon>Ecdysozoa</taxon>
        <taxon>Arthropoda</taxon>
        <taxon>Hexapoda</taxon>
        <taxon>Insecta</taxon>
        <taxon>Pterygota</taxon>
        <taxon>Neoptera</taxon>
        <taxon>Endopterygota</taxon>
        <taxon>Lepidoptera</taxon>
        <taxon>Glossata</taxon>
        <taxon>Ditrysia</taxon>
        <taxon>Papilionoidea</taxon>
        <taxon>Nymphalidae</taxon>
        <taxon>Danainae</taxon>
        <taxon>Danaini</taxon>
        <taxon>Danaina</taxon>
        <taxon>Danaus</taxon>
        <taxon>Danaus</taxon>
    </lineage>
</organism>
<gene>
    <name evidence="1" type="ORF">KGM_209284A</name>
</gene>
<dbReference type="KEGG" id="dpl:KGM_209284A"/>